<reference evidence="2" key="1">
    <citation type="journal article" date="2021" name="PeerJ">
        <title>Extensive microbial diversity within the chicken gut microbiome revealed by metagenomics and culture.</title>
        <authorList>
            <person name="Gilroy R."/>
            <person name="Ravi A."/>
            <person name="Getino M."/>
            <person name="Pursley I."/>
            <person name="Horton D.L."/>
            <person name="Alikhan N.F."/>
            <person name="Baker D."/>
            <person name="Gharbi K."/>
            <person name="Hall N."/>
            <person name="Watson M."/>
            <person name="Adriaenssens E.M."/>
            <person name="Foster-Nyarko E."/>
            <person name="Jarju S."/>
            <person name="Secka A."/>
            <person name="Antonio M."/>
            <person name="Oren A."/>
            <person name="Chaudhuri R.R."/>
            <person name="La Ragione R."/>
            <person name="Hildebrand F."/>
            <person name="Pallen M.J."/>
        </authorList>
    </citation>
    <scope>NUCLEOTIDE SEQUENCE</scope>
    <source>
        <strain evidence="2">ChiSjej3B21-8574</strain>
    </source>
</reference>
<dbReference type="AlphaFoldDB" id="A0A9D2PHL4"/>
<sequence>MELKAEDVFKPGAFPKYTYISRKSKISDLSYEFRLEQAIKVSGFLTSLVGPSKMGKTILCEKVIEFDRIVEISGADFDETTDFWRLVAAKAGLSYEGQFLSEEKNSQTSDKFSRKETFSLTKDKIIDHYKKEDLVLVIDDFHYAPEKKRIQIAQQLKDAIRRGFKAIVVSLPHRADEAIRQNADLSGRLSLINMEPWEVEDLKEIAKVGFAKLNIGIEDDIAEKIAIESLSSPQLMQYICLNICTILEMTEDEHLQVKEEILEQAYRYTTANFEYGDVVNLIRRGPSTRGKRRNKFLTKEGQNYDVYELIVKSIAENPPVMSLEFEDMKERIHQLIADDCKVPTPQVIKTSLGKLQQLLKGREDIFKVLDWKEGVLYILDPLFLFYLRWGGNKIGS</sequence>
<dbReference type="InterPro" id="IPR049945">
    <property type="entry name" value="AAA_22"/>
</dbReference>
<reference evidence="2" key="2">
    <citation type="submission" date="2021-04" db="EMBL/GenBank/DDBJ databases">
        <authorList>
            <person name="Gilroy R."/>
        </authorList>
    </citation>
    <scope>NUCLEOTIDE SEQUENCE</scope>
    <source>
        <strain evidence="2">ChiSjej3B21-8574</strain>
    </source>
</reference>
<dbReference type="GO" id="GO:0005524">
    <property type="term" value="F:ATP binding"/>
    <property type="evidence" value="ECO:0007669"/>
    <property type="project" value="UniProtKB-KW"/>
</dbReference>
<dbReference type="EMBL" id="DWWD01000001">
    <property type="protein sequence ID" value="HJC49008.1"/>
    <property type="molecule type" value="Genomic_DNA"/>
</dbReference>
<proteinExistence type="predicted"/>
<comment type="caution">
    <text evidence="2">The sequence shown here is derived from an EMBL/GenBank/DDBJ whole genome shotgun (WGS) entry which is preliminary data.</text>
</comment>
<accession>A0A9D2PHL4</accession>
<dbReference type="Gene3D" id="3.40.50.300">
    <property type="entry name" value="P-loop containing nucleotide triphosphate hydrolases"/>
    <property type="match status" value="1"/>
</dbReference>
<dbReference type="SUPFAM" id="SSF52540">
    <property type="entry name" value="P-loop containing nucleoside triphosphate hydrolases"/>
    <property type="match status" value="1"/>
</dbReference>
<name>A0A9D2PHL4_9FIRM</name>
<dbReference type="GO" id="GO:0016887">
    <property type="term" value="F:ATP hydrolysis activity"/>
    <property type="evidence" value="ECO:0007669"/>
    <property type="project" value="InterPro"/>
</dbReference>
<protein>
    <submittedName>
        <fullName evidence="2">ATP-binding protein</fullName>
    </submittedName>
</protein>
<keyword evidence="2" id="KW-0067">ATP-binding</keyword>
<evidence type="ECO:0000259" key="1">
    <source>
        <dbReference type="Pfam" id="PF13401"/>
    </source>
</evidence>
<dbReference type="InterPro" id="IPR027417">
    <property type="entry name" value="P-loop_NTPase"/>
</dbReference>
<dbReference type="Proteomes" id="UP000823904">
    <property type="component" value="Unassembled WGS sequence"/>
</dbReference>
<keyword evidence="2" id="KW-0547">Nucleotide-binding</keyword>
<dbReference type="Pfam" id="PF13401">
    <property type="entry name" value="AAA_22"/>
    <property type="match status" value="1"/>
</dbReference>
<evidence type="ECO:0000313" key="2">
    <source>
        <dbReference type="EMBL" id="HJC49008.1"/>
    </source>
</evidence>
<gene>
    <name evidence="2" type="ORF">H9754_00225</name>
</gene>
<evidence type="ECO:0000313" key="3">
    <source>
        <dbReference type="Proteomes" id="UP000823904"/>
    </source>
</evidence>
<organism evidence="2 3">
    <name type="scientific">Candidatus Anaerostipes avistercoris</name>
    <dbReference type="NCBI Taxonomy" id="2838462"/>
    <lineage>
        <taxon>Bacteria</taxon>
        <taxon>Bacillati</taxon>
        <taxon>Bacillota</taxon>
        <taxon>Clostridia</taxon>
        <taxon>Lachnospirales</taxon>
        <taxon>Lachnospiraceae</taxon>
        <taxon>Anaerostipes</taxon>
    </lineage>
</organism>
<feature type="domain" description="ORC1/DEAH AAA+ ATPase" evidence="1">
    <location>
        <begin position="46"/>
        <end position="158"/>
    </location>
</feature>